<organism evidence="2 3">
    <name type="scientific">Nonlabens spongiae</name>
    <dbReference type="NCBI Taxonomy" id="331648"/>
    <lineage>
        <taxon>Bacteria</taxon>
        <taxon>Pseudomonadati</taxon>
        <taxon>Bacteroidota</taxon>
        <taxon>Flavobacteriia</taxon>
        <taxon>Flavobacteriales</taxon>
        <taxon>Flavobacteriaceae</taxon>
        <taxon>Nonlabens</taxon>
    </lineage>
</organism>
<feature type="region of interest" description="Disordered" evidence="1">
    <location>
        <begin position="186"/>
        <end position="235"/>
    </location>
</feature>
<protein>
    <submittedName>
        <fullName evidence="2">Uncharacterized protein</fullName>
    </submittedName>
</protein>
<dbReference type="Proteomes" id="UP000193431">
    <property type="component" value="Chromosome"/>
</dbReference>
<dbReference type="AlphaFoldDB" id="A0A1W6MMI5"/>
<evidence type="ECO:0000313" key="2">
    <source>
        <dbReference type="EMBL" id="ARN78810.1"/>
    </source>
</evidence>
<feature type="region of interest" description="Disordered" evidence="1">
    <location>
        <begin position="450"/>
        <end position="472"/>
    </location>
</feature>
<proteinExistence type="predicted"/>
<reference evidence="2 3" key="1">
    <citation type="submission" date="2016-11" db="EMBL/GenBank/DDBJ databases">
        <title>Trade-off between light-utilization and light-protection in marine flavobacteria.</title>
        <authorList>
            <person name="Kumagai Y."/>
        </authorList>
    </citation>
    <scope>NUCLEOTIDE SEQUENCE [LARGE SCALE GENOMIC DNA]</scope>
    <source>
        <strain evidence="2 3">JCM 13191</strain>
    </source>
</reference>
<gene>
    <name evidence="2" type="ORF">BST97_12875</name>
</gene>
<sequence>MSITHTSLSRLSKSAPEVYDRSLSLALSDSKFTKSAGDSTSLVLDTTNVYITEGLDYKNYIFRVEPDANSPADELKNLMIVRLRDSLTHQYLVTYKMLDAVTIDTTDVKIEGFFAEDLSGHVPMKCGGTETVMTWVEGYMVSYNCTNGGDHSPGESCAPGESRWGQAYEYFVPGHYDVQFIEQEPCDSFEDPNASSNTTGAGDPNGSGNEDDDDEDDDPESIGIDVVPNRELPGPVDPECKYLMDLLNDNSFKSHLSDLRSSANREEYEEIYEFTRGINDATGTLDFYSDSGSASKPTAPVRTLARNEIRVIMIHTHPKARQGYSNHSMFSYTDIDIFLKDITKVNLSGQDNSQMTNIIVTVEGGKINMYALKKAPNSDIANNYLAHQQSVLGMTEDERKDERDNYEEAIKNAFYDLDPQKKMEFYALRQLKKMGLHLYKSDNEHTSWQRMTLESDPSKPNGLKLGSPESCD</sequence>
<name>A0A1W6MMI5_9FLAO</name>
<dbReference type="STRING" id="331648.BST97_12875"/>
<dbReference type="EMBL" id="CP019344">
    <property type="protein sequence ID" value="ARN78810.1"/>
    <property type="molecule type" value="Genomic_DNA"/>
</dbReference>
<feature type="compositionally biased region" description="Acidic residues" evidence="1">
    <location>
        <begin position="209"/>
        <end position="220"/>
    </location>
</feature>
<evidence type="ECO:0000313" key="3">
    <source>
        <dbReference type="Proteomes" id="UP000193431"/>
    </source>
</evidence>
<accession>A0A1W6MMI5</accession>
<evidence type="ECO:0000256" key="1">
    <source>
        <dbReference type="SAM" id="MobiDB-lite"/>
    </source>
</evidence>
<keyword evidence="3" id="KW-1185">Reference proteome</keyword>